<dbReference type="Proteomes" id="UP000321412">
    <property type="component" value="Unassembled WGS sequence"/>
</dbReference>
<feature type="transmembrane region" description="Helical" evidence="1">
    <location>
        <begin position="15"/>
        <end position="42"/>
    </location>
</feature>
<evidence type="ECO:0000313" key="3">
    <source>
        <dbReference type="Proteomes" id="UP000321412"/>
    </source>
</evidence>
<evidence type="ECO:0000313" key="2">
    <source>
        <dbReference type="EMBL" id="TXD33908.1"/>
    </source>
</evidence>
<comment type="caution">
    <text evidence="2">The sequence shown here is derived from an EMBL/GenBank/DDBJ whole genome shotgun (WGS) entry which is preliminary data.</text>
</comment>
<gene>
    <name evidence="2" type="ORF">FRC98_20135</name>
</gene>
<keyword evidence="1" id="KW-0812">Transmembrane</keyword>
<evidence type="ECO:0000256" key="1">
    <source>
        <dbReference type="SAM" id="Phobius"/>
    </source>
</evidence>
<proteinExistence type="predicted"/>
<accession>A0A5C6X4A2</accession>
<keyword evidence="3" id="KW-1185">Reference proteome</keyword>
<dbReference type="AlphaFoldDB" id="A0A5C6X4A2"/>
<reference evidence="2 3" key="1">
    <citation type="submission" date="2019-08" db="EMBL/GenBank/DDBJ databases">
        <title>Bradymonadales sp. TMQ4.</title>
        <authorList>
            <person name="Liang Q."/>
        </authorList>
    </citation>
    <scope>NUCLEOTIDE SEQUENCE [LARGE SCALE GENOMIC DNA]</scope>
    <source>
        <strain evidence="2 3">TMQ4</strain>
    </source>
</reference>
<name>A0A5C6X4A2_9DELT</name>
<dbReference type="EMBL" id="VOSM01000018">
    <property type="protein sequence ID" value="TXD33908.1"/>
    <property type="molecule type" value="Genomic_DNA"/>
</dbReference>
<keyword evidence="1" id="KW-0472">Membrane</keyword>
<dbReference type="OrthoDB" id="5516041at2"/>
<protein>
    <submittedName>
        <fullName evidence="2">Uncharacterized protein</fullName>
    </submittedName>
</protein>
<keyword evidence="1" id="KW-1133">Transmembrane helix</keyword>
<organism evidence="2 3">
    <name type="scientific">Lujinxingia vulgaris</name>
    <dbReference type="NCBI Taxonomy" id="2600176"/>
    <lineage>
        <taxon>Bacteria</taxon>
        <taxon>Deltaproteobacteria</taxon>
        <taxon>Bradymonadales</taxon>
        <taxon>Lujinxingiaceae</taxon>
        <taxon>Lujinxingia</taxon>
    </lineage>
</organism>
<sequence>METQQPEDTKKTLKIVLIVLGVTAVLSLLCCGGAAFLGVGAFNELADMEKAYYPECEGLEDDKACASCCRERGHSGHAYGDWINEEGKICGCLGDGKPDGVAPMGEGGAAGE</sequence>
<dbReference type="RefSeq" id="WP_146983364.1">
    <property type="nucleotide sequence ID" value="NZ_VOSM01000018.1"/>
</dbReference>